<reference evidence="1" key="1">
    <citation type="submission" date="2021-02" db="EMBL/GenBank/DDBJ databases">
        <authorList>
            <person name="Palmer J.M."/>
        </authorList>
    </citation>
    <scope>NUCLEOTIDE SEQUENCE</scope>
    <source>
        <strain evidence="1">SCRP23</strain>
    </source>
</reference>
<proteinExistence type="predicted"/>
<organism evidence="1 2">
    <name type="scientific">Phytophthora boehmeriae</name>
    <dbReference type="NCBI Taxonomy" id="109152"/>
    <lineage>
        <taxon>Eukaryota</taxon>
        <taxon>Sar</taxon>
        <taxon>Stramenopiles</taxon>
        <taxon>Oomycota</taxon>
        <taxon>Peronosporomycetes</taxon>
        <taxon>Peronosporales</taxon>
        <taxon>Peronosporaceae</taxon>
        <taxon>Phytophthora</taxon>
    </lineage>
</organism>
<evidence type="ECO:0000313" key="2">
    <source>
        <dbReference type="Proteomes" id="UP000693981"/>
    </source>
</evidence>
<accession>A0A8T1WF94</accession>
<name>A0A8T1WF94_9STRA</name>
<dbReference type="AlphaFoldDB" id="A0A8T1WF94"/>
<evidence type="ECO:0000313" key="1">
    <source>
        <dbReference type="EMBL" id="KAG7392046.1"/>
    </source>
</evidence>
<dbReference type="EMBL" id="JAGDFL010000345">
    <property type="protein sequence ID" value="KAG7392046.1"/>
    <property type="molecule type" value="Genomic_DNA"/>
</dbReference>
<dbReference type="Proteomes" id="UP000693981">
    <property type="component" value="Unassembled WGS sequence"/>
</dbReference>
<gene>
    <name evidence="1" type="ORF">PHYBOEH_006487</name>
</gene>
<sequence>MTADEYIAIAAKVIVHEAFKRDLLRAQKQWEDDINLWKKDVDCASFVQSKIRDFEHFAEKLEQIQLPVTISCIRTVVKDNFKLLDKASLCAMDQLYKNAKRGEISAEHWYNAAMGRCAYELEHLTTTATAIYNRLNKLNTITTRHNGEHQALGFKMRDLYKAELSNSQRQWQIAIRANWDDRVYAQYFRSVANGEADIATSQFSIIEPNTLPLAMKMLQVIPAAFTDMQELIKTNLQREQLAMATTVELKVETKKAFAHALIKTKRIYFEYVAGTAEEVAAATDKKTTVFSEPLERLRSDYMSAIRKKTAKIASLEVNKKMLAFDDHRFTYKAKATTSLDTVVNAYRTAHE</sequence>
<comment type="caution">
    <text evidence="1">The sequence shown here is derived from an EMBL/GenBank/DDBJ whole genome shotgun (WGS) entry which is preliminary data.</text>
</comment>
<keyword evidence="2" id="KW-1185">Reference proteome</keyword>
<protein>
    <submittedName>
        <fullName evidence="1">Uncharacterized protein</fullName>
    </submittedName>
</protein>